<accession>A0A401TMS0</accession>
<keyword evidence="3" id="KW-1185">Reference proteome</keyword>
<dbReference type="SUPFAM" id="SSF53474">
    <property type="entry name" value="alpha/beta-Hydrolases"/>
    <property type="match status" value="1"/>
</dbReference>
<evidence type="ECO:0000313" key="2">
    <source>
        <dbReference type="EMBL" id="GCC43970.1"/>
    </source>
</evidence>
<feature type="domain" description="Alpha/beta hydrolase fold-3" evidence="1">
    <location>
        <begin position="3"/>
        <end position="38"/>
    </location>
</feature>
<gene>
    <name evidence="2" type="ORF">chiPu_0028227</name>
</gene>
<dbReference type="STRING" id="137246.A0A401TMS0"/>
<dbReference type="GO" id="GO:0019433">
    <property type="term" value="P:triglyceride catabolic process"/>
    <property type="evidence" value="ECO:0007669"/>
    <property type="project" value="TreeGrafter"/>
</dbReference>
<dbReference type="GO" id="GO:0005829">
    <property type="term" value="C:cytosol"/>
    <property type="evidence" value="ECO:0007669"/>
    <property type="project" value="TreeGrafter"/>
</dbReference>
<dbReference type="PANTHER" id="PTHR23025:SF3">
    <property type="entry name" value="HORMONE-SENSITIVE LIPASE"/>
    <property type="match status" value="1"/>
</dbReference>
<reference evidence="2 3" key="1">
    <citation type="journal article" date="2018" name="Nat. Ecol. Evol.">
        <title>Shark genomes provide insights into elasmobranch evolution and the origin of vertebrates.</title>
        <authorList>
            <person name="Hara Y"/>
            <person name="Yamaguchi K"/>
            <person name="Onimaru K"/>
            <person name="Kadota M"/>
            <person name="Koyanagi M"/>
            <person name="Keeley SD"/>
            <person name="Tatsumi K"/>
            <person name="Tanaka K"/>
            <person name="Motone F"/>
            <person name="Kageyama Y"/>
            <person name="Nozu R"/>
            <person name="Adachi N"/>
            <person name="Nishimura O"/>
            <person name="Nakagawa R"/>
            <person name="Tanegashima C"/>
            <person name="Kiyatake I"/>
            <person name="Matsumoto R"/>
            <person name="Murakumo K"/>
            <person name="Nishida K"/>
            <person name="Terakita A"/>
            <person name="Kuratani S"/>
            <person name="Sato K"/>
            <person name="Hyodo S Kuraku.S."/>
        </authorList>
    </citation>
    <scope>NUCLEOTIDE SEQUENCE [LARGE SCALE GENOMIC DNA]</scope>
</reference>
<protein>
    <recommendedName>
        <fullName evidence="1">Alpha/beta hydrolase fold-3 domain-containing protein</fullName>
    </recommendedName>
</protein>
<dbReference type="Pfam" id="PF07859">
    <property type="entry name" value="Abhydrolase_3"/>
    <property type="match status" value="1"/>
</dbReference>
<feature type="non-terminal residue" evidence="2">
    <location>
        <position position="1"/>
    </location>
</feature>
<dbReference type="OrthoDB" id="408631at2759"/>
<dbReference type="Gene3D" id="3.40.50.1820">
    <property type="entry name" value="alpha/beta hydrolase"/>
    <property type="match status" value="1"/>
</dbReference>
<comment type="caution">
    <text evidence="2">The sequence shown here is derived from an EMBL/GenBank/DDBJ whole genome shotgun (WGS) entry which is preliminary data.</text>
</comment>
<sequence length="106" mass="11640">ACALDPMLDDSVMFAKRLRSVGQPVTLQVVEDLPHGFLSLSHLSRETKEASSICVDRIREVFQGRSAAGQTRKHRKLERLVARAPSAVEVRQTADLTVVTNTEIGA</sequence>
<dbReference type="AlphaFoldDB" id="A0A401TMS0"/>
<dbReference type="Proteomes" id="UP000287033">
    <property type="component" value="Unassembled WGS sequence"/>
</dbReference>
<dbReference type="EMBL" id="BEZZ01126352">
    <property type="protein sequence ID" value="GCC43970.1"/>
    <property type="molecule type" value="Genomic_DNA"/>
</dbReference>
<evidence type="ECO:0000313" key="3">
    <source>
        <dbReference type="Proteomes" id="UP000287033"/>
    </source>
</evidence>
<dbReference type="InterPro" id="IPR013094">
    <property type="entry name" value="AB_hydrolase_3"/>
</dbReference>
<evidence type="ECO:0000259" key="1">
    <source>
        <dbReference type="Pfam" id="PF07859"/>
    </source>
</evidence>
<organism evidence="2 3">
    <name type="scientific">Chiloscyllium punctatum</name>
    <name type="common">Brownbanded bambooshark</name>
    <name type="synonym">Hemiscyllium punctatum</name>
    <dbReference type="NCBI Taxonomy" id="137246"/>
    <lineage>
        <taxon>Eukaryota</taxon>
        <taxon>Metazoa</taxon>
        <taxon>Chordata</taxon>
        <taxon>Craniata</taxon>
        <taxon>Vertebrata</taxon>
        <taxon>Chondrichthyes</taxon>
        <taxon>Elasmobranchii</taxon>
        <taxon>Galeomorphii</taxon>
        <taxon>Galeoidea</taxon>
        <taxon>Orectolobiformes</taxon>
        <taxon>Hemiscylliidae</taxon>
        <taxon>Chiloscyllium</taxon>
    </lineage>
</organism>
<dbReference type="InterPro" id="IPR029058">
    <property type="entry name" value="AB_hydrolase_fold"/>
</dbReference>
<dbReference type="PANTHER" id="PTHR23025">
    <property type="entry name" value="TRIACYLGLYCEROL LIPASE"/>
    <property type="match status" value="1"/>
</dbReference>
<proteinExistence type="predicted"/>
<dbReference type="GO" id="GO:0004771">
    <property type="term" value="F:sterol ester esterase activity"/>
    <property type="evidence" value="ECO:0007669"/>
    <property type="project" value="TreeGrafter"/>
</dbReference>
<name>A0A401TMS0_CHIPU</name>
<dbReference type="GO" id="GO:0004806">
    <property type="term" value="F:triacylglycerol lipase activity"/>
    <property type="evidence" value="ECO:0007669"/>
    <property type="project" value="TreeGrafter"/>
</dbReference>